<organism evidence="2 3">
    <name type="scientific">Mycobacterium sherrisii</name>
    <dbReference type="NCBI Taxonomy" id="243061"/>
    <lineage>
        <taxon>Bacteria</taxon>
        <taxon>Bacillati</taxon>
        <taxon>Actinomycetota</taxon>
        <taxon>Actinomycetes</taxon>
        <taxon>Mycobacteriales</taxon>
        <taxon>Mycobacteriaceae</taxon>
        <taxon>Mycobacterium</taxon>
        <taxon>Mycobacterium simiae complex</taxon>
    </lineage>
</organism>
<gene>
    <name evidence="2" type="ORF">BHQ21_13535</name>
</gene>
<dbReference type="OrthoDB" id="4748060at2"/>
<keyword evidence="1" id="KW-0812">Transmembrane</keyword>
<dbReference type="Proteomes" id="UP000094224">
    <property type="component" value="Unassembled WGS sequence"/>
</dbReference>
<accession>A0A1E3SU74</accession>
<name>A0A1E3SU74_9MYCO</name>
<sequence length="89" mass="9293">MTAHANRHGALRVVGMVVGVMIAPVFAPTLIWATIAVDLPLAVVIFQLLTLAAISNTLAHSLIRNYPPGEDGVGQAMSDKSWSSEPASG</sequence>
<evidence type="ECO:0000313" key="2">
    <source>
        <dbReference type="EMBL" id="ODR05706.1"/>
    </source>
</evidence>
<dbReference type="EMBL" id="MIHC01000021">
    <property type="protein sequence ID" value="ODR05706.1"/>
    <property type="molecule type" value="Genomic_DNA"/>
</dbReference>
<dbReference type="RefSeq" id="WP_069400794.1">
    <property type="nucleotide sequence ID" value="NZ_JACKTB010000025.1"/>
</dbReference>
<keyword evidence="1" id="KW-0472">Membrane</keyword>
<proteinExistence type="predicted"/>
<comment type="caution">
    <text evidence="2">The sequence shown here is derived from an EMBL/GenBank/DDBJ whole genome shotgun (WGS) entry which is preliminary data.</text>
</comment>
<feature type="transmembrane region" description="Helical" evidence="1">
    <location>
        <begin position="39"/>
        <end position="59"/>
    </location>
</feature>
<dbReference type="STRING" id="243061.AWC25_10715"/>
<evidence type="ECO:0000256" key="1">
    <source>
        <dbReference type="SAM" id="Phobius"/>
    </source>
</evidence>
<keyword evidence="3" id="KW-1185">Reference proteome</keyword>
<keyword evidence="1" id="KW-1133">Transmembrane helix</keyword>
<dbReference type="AlphaFoldDB" id="A0A1E3SU74"/>
<evidence type="ECO:0000313" key="3">
    <source>
        <dbReference type="Proteomes" id="UP000094224"/>
    </source>
</evidence>
<protein>
    <submittedName>
        <fullName evidence="2">Uncharacterized protein</fullName>
    </submittedName>
</protein>
<feature type="transmembrane region" description="Helical" evidence="1">
    <location>
        <begin position="12"/>
        <end position="33"/>
    </location>
</feature>
<reference evidence="3" key="1">
    <citation type="submission" date="2016-09" db="EMBL/GenBank/DDBJ databases">
        <authorList>
            <person name="Greninger A.L."/>
            <person name="Jerome K.R."/>
            <person name="Mcnair B."/>
            <person name="Wallis C."/>
            <person name="Fang F."/>
        </authorList>
    </citation>
    <scope>NUCLEOTIDE SEQUENCE [LARGE SCALE GENOMIC DNA]</scope>
    <source>
        <strain evidence="3">BC1_M4</strain>
    </source>
</reference>